<comment type="caution">
    <text evidence="4">The sequence shown here is derived from an EMBL/GenBank/DDBJ whole genome shotgun (WGS) entry which is preliminary data.</text>
</comment>
<dbReference type="SUPFAM" id="SSF53474">
    <property type="entry name" value="alpha/beta-Hydrolases"/>
    <property type="match status" value="1"/>
</dbReference>
<evidence type="ECO:0000256" key="1">
    <source>
        <dbReference type="ARBA" id="ARBA00022729"/>
    </source>
</evidence>
<keyword evidence="1 2" id="KW-0732">Signal</keyword>
<dbReference type="Proteomes" id="UP000721861">
    <property type="component" value="Unassembled WGS sequence"/>
</dbReference>
<feature type="domain" description="Dienelactone hydrolase" evidence="3">
    <location>
        <begin position="78"/>
        <end position="265"/>
    </location>
</feature>
<feature type="chain" id="PRO_5046267936" evidence="2">
    <location>
        <begin position="22"/>
        <end position="301"/>
    </location>
</feature>
<name>A0ABS5KF79_9BACT</name>
<dbReference type="Pfam" id="PF01738">
    <property type="entry name" value="DLH"/>
    <property type="match status" value="1"/>
</dbReference>
<evidence type="ECO:0000313" key="4">
    <source>
        <dbReference type="EMBL" id="MBS2213113.1"/>
    </source>
</evidence>
<evidence type="ECO:0000256" key="2">
    <source>
        <dbReference type="SAM" id="SignalP"/>
    </source>
</evidence>
<protein>
    <submittedName>
        <fullName evidence="4">Dienelactone hydrolase family protein</fullName>
    </submittedName>
</protein>
<keyword evidence="5" id="KW-1185">Reference proteome</keyword>
<dbReference type="PANTHER" id="PTHR43037:SF1">
    <property type="entry name" value="BLL1128 PROTEIN"/>
    <property type="match status" value="1"/>
</dbReference>
<dbReference type="RefSeq" id="WP_212230099.1">
    <property type="nucleotide sequence ID" value="NZ_JAGUCN010000022.1"/>
</dbReference>
<sequence>MKYVTIILTCLGLSLLFTLNACDKDSNKAIEEEKELPAESPDNNNKDKVADYSDIESLPADTGGEQLAYLKGTTAASYGYYAYTPSAYHQGTEEYPLIISLHGAGKRGDGTDLDDLKKVLWLGPGNLIKKGEWNPTYPAIVVAPLTATNWDAKKVHAFIQYLMDTYRVNKQRIYLTGNSMGGFGTWNYIQEYGDQALVAAIIPICGKGNPDLAHQFTNIPVWAFHGIDDNTVDVYGSIDMVKAIKALEVDLTYTPKLTLYPGVGHDCWTMTYDGSGMGQGNPNFDAFDMSIYDWLFRYKKE</sequence>
<feature type="signal peptide" evidence="2">
    <location>
        <begin position="1"/>
        <end position="21"/>
    </location>
</feature>
<gene>
    <name evidence="4" type="ORF">KEM09_16970</name>
</gene>
<dbReference type="EMBL" id="JAGUCN010000022">
    <property type="protein sequence ID" value="MBS2213113.1"/>
    <property type="molecule type" value="Genomic_DNA"/>
</dbReference>
<dbReference type="GO" id="GO:0016787">
    <property type="term" value="F:hydrolase activity"/>
    <property type="evidence" value="ECO:0007669"/>
    <property type="project" value="UniProtKB-KW"/>
</dbReference>
<dbReference type="InterPro" id="IPR002925">
    <property type="entry name" value="Dienelactn_hydro"/>
</dbReference>
<proteinExistence type="predicted"/>
<dbReference type="InterPro" id="IPR050955">
    <property type="entry name" value="Plant_Biomass_Hydrol_Est"/>
</dbReference>
<evidence type="ECO:0000259" key="3">
    <source>
        <dbReference type="Pfam" id="PF01738"/>
    </source>
</evidence>
<dbReference type="Gene3D" id="3.40.50.1820">
    <property type="entry name" value="alpha/beta hydrolase"/>
    <property type="match status" value="1"/>
</dbReference>
<accession>A0ABS5KF79</accession>
<evidence type="ECO:0000313" key="5">
    <source>
        <dbReference type="Proteomes" id="UP000721861"/>
    </source>
</evidence>
<dbReference type="PANTHER" id="PTHR43037">
    <property type="entry name" value="UNNAMED PRODUCT-RELATED"/>
    <property type="match status" value="1"/>
</dbReference>
<keyword evidence="4" id="KW-0378">Hydrolase</keyword>
<organism evidence="4 5">
    <name type="scientific">Carboxylicivirga mesophila</name>
    <dbReference type="NCBI Taxonomy" id="1166478"/>
    <lineage>
        <taxon>Bacteria</taxon>
        <taxon>Pseudomonadati</taxon>
        <taxon>Bacteroidota</taxon>
        <taxon>Bacteroidia</taxon>
        <taxon>Marinilabiliales</taxon>
        <taxon>Marinilabiliaceae</taxon>
        <taxon>Carboxylicivirga</taxon>
    </lineage>
</organism>
<dbReference type="InterPro" id="IPR029058">
    <property type="entry name" value="AB_hydrolase_fold"/>
</dbReference>
<reference evidence="4 5" key="1">
    <citation type="journal article" date="2014" name="Int. J. Syst. Evol. Microbiol.">
        <title>Carboxylicivirga gen. nov. in the family Marinilabiliaceae with two novel species, Carboxylicivirga mesophila sp. nov. and Carboxylicivirga taeanensis sp. nov., and reclassification of Cytophaga fermentans as Saccharicrinis fermentans gen. nov., comb. nov.</title>
        <authorList>
            <person name="Yang S.H."/>
            <person name="Seo H.S."/>
            <person name="Woo J.H."/>
            <person name="Oh H.M."/>
            <person name="Jang H."/>
            <person name="Lee J.H."/>
            <person name="Kim S.J."/>
            <person name="Kwon K.K."/>
        </authorList>
    </citation>
    <scope>NUCLEOTIDE SEQUENCE [LARGE SCALE GENOMIC DNA]</scope>
    <source>
        <strain evidence="4 5">JCM 18290</strain>
    </source>
</reference>